<evidence type="ECO:0000256" key="6">
    <source>
        <dbReference type="SAM" id="Phobius"/>
    </source>
</evidence>
<evidence type="ECO:0000313" key="8">
    <source>
        <dbReference type="Proteomes" id="UP000030901"/>
    </source>
</evidence>
<proteinExistence type="predicted"/>
<protein>
    <submittedName>
        <fullName evidence="7">Membrane protein involved in the export of O-antigen and teichoic acid</fullName>
    </submittedName>
</protein>
<dbReference type="STRING" id="1267021.FPB0191_01846"/>
<name>A0A0A7S490_FRIPE</name>
<feature type="transmembrane region" description="Helical" evidence="6">
    <location>
        <begin position="20"/>
        <end position="42"/>
    </location>
</feature>
<organism evidence="7 8">
    <name type="scientific">Frischella perrara</name>
    <dbReference type="NCBI Taxonomy" id="1267021"/>
    <lineage>
        <taxon>Bacteria</taxon>
        <taxon>Pseudomonadati</taxon>
        <taxon>Pseudomonadota</taxon>
        <taxon>Gammaproteobacteria</taxon>
        <taxon>Orbales</taxon>
        <taxon>Orbaceae</taxon>
        <taxon>Frischella</taxon>
    </lineage>
</organism>
<feature type="transmembrane region" description="Helical" evidence="6">
    <location>
        <begin position="126"/>
        <end position="148"/>
    </location>
</feature>
<feature type="transmembrane region" description="Helical" evidence="6">
    <location>
        <begin position="155"/>
        <end position="176"/>
    </location>
</feature>
<feature type="transmembrane region" description="Helical" evidence="6">
    <location>
        <begin position="48"/>
        <end position="70"/>
    </location>
</feature>
<sequence length="431" mass="49679">MKSFISNVIANYRQQLINFLCLSCIQSVNLISPLVTLPFLIVKLGIHNYGLIAFAQTIMIYISTFINFGFNVTGTKEISESRHNKKLTDEIASVIYTIKFTIYLTTVILLFCIYFIFGYLIEDTTLFYLILLYAIATFYDVLFPVWYFLGKEQMLNISITNALSKLIFCILIFFFIENESNILLVPILLIGSNLFAISFPLFVLFKRERFKFLIPNKSQILSTIKDAFIYFMSDVMALIKDRTNIIIISFLSMSSVAYFDIMQKIIELVRNIFVNFNNAFFPLIVRSKRIKDIRVGVWSAFFVSIFFYLVVVSSSNILIYILSKGIINNDLITFSIAALFIVTASMSSAIGLFILIPNGLQNKFLYNLFLATVIYLSLIGILFLFNSINLRTVIIAYNVSVFLELCHRLFICYKFKLIGYLFKRGMNNNIH</sequence>
<feature type="transmembrane region" description="Helical" evidence="6">
    <location>
        <begin position="368"/>
        <end position="388"/>
    </location>
</feature>
<dbReference type="AlphaFoldDB" id="A0A0A7S490"/>
<accession>A0A0A7S490</accession>
<keyword evidence="8" id="KW-1185">Reference proteome</keyword>
<keyword evidence="4 6" id="KW-1133">Transmembrane helix</keyword>
<evidence type="ECO:0000256" key="1">
    <source>
        <dbReference type="ARBA" id="ARBA00004651"/>
    </source>
</evidence>
<evidence type="ECO:0000313" key="7">
    <source>
        <dbReference type="EMBL" id="AJA45662.1"/>
    </source>
</evidence>
<dbReference type="InterPro" id="IPR050833">
    <property type="entry name" value="Poly_Biosynth_Transport"/>
</dbReference>
<dbReference type="HOGENOM" id="CLU_022017_0_2_6"/>
<evidence type="ECO:0000256" key="2">
    <source>
        <dbReference type="ARBA" id="ARBA00022475"/>
    </source>
</evidence>
<evidence type="ECO:0000256" key="4">
    <source>
        <dbReference type="ARBA" id="ARBA00022989"/>
    </source>
</evidence>
<keyword evidence="2" id="KW-1003">Cell membrane</keyword>
<feature type="transmembrane region" description="Helical" evidence="6">
    <location>
        <begin position="91"/>
        <end position="120"/>
    </location>
</feature>
<evidence type="ECO:0000256" key="5">
    <source>
        <dbReference type="ARBA" id="ARBA00023136"/>
    </source>
</evidence>
<dbReference type="Proteomes" id="UP000030901">
    <property type="component" value="Chromosome"/>
</dbReference>
<feature type="transmembrane region" description="Helical" evidence="6">
    <location>
        <begin position="334"/>
        <end position="356"/>
    </location>
</feature>
<dbReference type="GO" id="GO:0005886">
    <property type="term" value="C:plasma membrane"/>
    <property type="evidence" value="ECO:0007669"/>
    <property type="project" value="UniProtKB-SubCell"/>
</dbReference>
<reference evidence="7 8" key="1">
    <citation type="journal article" date="2014" name="Appl. Environ. Microbiol.">
        <title>Gut symbionts from distinct hosts exhibit genotoxic activity via divergent colibactin biosynthetic pathways.</title>
        <authorList>
            <person name="Engel P."/>
            <person name="Vizcaino M.I."/>
            <person name="Crawford J.M."/>
        </authorList>
    </citation>
    <scope>NUCLEOTIDE SEQUENCE [LARGE SCALE GENOMIC DNA]</scope>
    <source>
        <strain evidence="7 8">PEB0191</strain>
    </source>
</reference>
<dbReference type="EMBL" id="CP009056">
    <property type="protein sequence ID" value="AJA45662.1"/>
    <property type="molecule type" value="Genomic_DNA"/>
</dbReference>
<keyword evidence="5 6" id="KW-0472">Membrane</keyword>
<feature type="transmembrane region" description="Helical" evidence="6">
    <location>
        <begin position="182"/>
        <end position="205"/>
    </location>
</feature>
<keyword evidence="3 6" id="KW-0812">Transmembrane</keyword>
<gene>
    <name evidence="7" type="ORF">FPB0191_01846</name>
</gene>
<feature type="transmembrane region" description="Helical" evidence="6">
    <location>
        <begin position="394"/>
        <end position="413"/>
    </location>
</feature>
<dbReference type="PANTHER" id="PTHR30250">
    <property type="entry name" value="PST FAMILY PREDICTED COLANIC ACID TRANSPORTER"/>
    <property type="match status" value="1"/>
</dbReference>
<dbReference type="OrthoDB" id="103403at2"/>
<dbReference type="Pfam" id="PF01943">
    <property type="entry name" value="Polysacc_synt"/>
    <property type="match status" value="1"/>
</dbReference>
<dbReference type="KEGG" id="fpp:FPB0191_01846"/>
<dbReference type="PANTHER" id="PTHR30250:SF11">
    <property type="entry name" value="O-ANTIGEN TRANSPORTER-RELATED"/>
    <property type="match status" value="1"/>
</dbReference>
<comment type="subcellular location">
    <subcellularLocation>
        <location evidence="1">Cell membrane</location>
        <topology evidence="1">Multi-pass membrane protein</topology>
    </subcellularLocation>
</comment>
<dbReference type="RefSeq" id="WP_039105524.1">
    <property type="nucleotide sequence ID" value="NZ_CP009056.1"/>
</dbReference>
<feature type="transmembrane region" description="Helical" evidence="6">
    <location>
        <begin position="297"/>
        <end position="322"/>
    </location>
</feature>
<evidence type="ECO:0000256" key="3">
    <source>
        <dbReference type="ARBA" id="ARBA00022692"/>
    </source>
</evidence>
<dbReference type="InterPro" id="IPR002797">
    <property type="entry name" value="Polysacc_synth"/>
</dbReference>